<sequence length="132" mass="14803">MAADAGESEGKEGKYINSSLTSNLHGNLVAVKCDEELRDLMQQINASKHPVVVNYGASWCHACKQMLPAFCNLSNKMSSPLFVYVDIDACPEETKAIMYTPTFRFYRNGEKVDEFYGGGPQKLQDHAWLQFD</sequence>
<protein>
    <submittedName>
        <fullName evidence="1">Uncharacterized protein</fullName>
    </submittedName>
</protein>
<name>A0ACC2ESU1_DIPCM</name>
<evidence type="ECO:0000313" key="1">
    <source>
        <dbReference type="EMBL" id="KAJ7569512.1"/>
    </source>
</evidence>
<accession>A0ACC2ESU1</accession>
<proteinExistence type="predicted"/>
<dbReference type="Proteomes" id="UP001162992">
    <property type="component" value="Chromosome 1"/>
</dbReference>
<organism evidence="1 2">
    <name type="scientific">Diphasiastrum complanatum</name>
    <name type="common">Issler's clubmoss</name>
    <name type="synonym">Lycopodium complanatum</name>
    <dbReference type="NCBI Taxonomy" id="34168"/>
    <lineage>
        <taxon>Eukaryota</taxon>
        <taxon>Viridiplantae</taxon>
        <taxon>Streptophyta</taxon>
        <taxon>Embryophyta</taxon>
        <taxon>Tracheophyta</taxon>
        <taxon>Lycopodiopsida</taxon>
        <taxon>Lycopodiales</taxon>
        <taxon>Lycopodiaceae</taxon>
        <taxon>Lycopodioideae</taxon>
        <taxon>Diphasiastrum</taxon>
    </lineage>
</organism>
<dbReference type="EMBL" id="CM055092">
    <property type="protein sequence ID" value="KAJ7569512.1"/>
    <property type="molecule type" value="Genomic_DNA"/>
</dbReference>
<gene>
    <name evidence="1" type="ORF">O6H91_01G081800</name>
</gene>
<reference evidence="2" key="1">
    <citation type="journal article" date="2024" name="Proc. Natl. Acad. Sci. U.S.A.">
        <title>Extraordinary preservation of gene collinearity over three hundred million years revealed in homosporous lycophytes.</title>
        <authorList>
            <person name="Li C."/>
            <person name="Wickell D."/>
            <person name="Kuo L.Y."/>
            <person name="Chen X."/>
            <person name="Nie B."/>
            <person name="Liao X."/>
            <person name="Peng D."/>
            <person name="Ji J."/>
            <person name="Jenkins J."/>
            <person name="Williams M."/>
            <person name="Shu S."/>
            <person name="Plott C."/>
            <person name="Barry K."/>
            <person name="Rajasekar S."/>
            <person name="Grimwood J."/>
            <person name="Han X."/>
            <person name="Sun S."/>
            <person name="Hou Z."/>
            <person name="He W."/>
            <person name="Dai G."/>
            <person name="Sun C."/>
            <person name="Schmutz J."/>
            <person name="Leebens-Mack J.H."/>
            <person name="Li F.W."/>
            <person name="Wang L."/>
        </authorList>
    </citation>
    <scope>NUCLEOTIDE SEQUENCE [LARGE SCALE GENOMIC DNA]</scope>
    <source>
        <strain evidence="2">cv. PW_Plant_1</strain>
    </source>
</reference>
<keyword evidence="2" id="KW-1185">Reference proteome</keyword>
<comment type="caution">
    <text evidence="1">The sequence shown here is derived from an EMBL/GenBank/DDBJ whole genome shotgun (WGS) entry which is preliminary data.</text>
</comment>
<evidence type="ECO:0000313" key="2">
    <source>
        <dbReference type="Proteomes" id="UP001162992"/>
    </source>
</evidence>